<keyword evidence="1" id="KW-0472">Membrane</keyword>
<accession>A0ABY6W159</accession>
<evidence type="ECO:0000313" key="3">
    <source>
        <dbReference type="Proteomes" id="UP000366065"/>
    </source>
</evidence>
<proteinExistence type="predicted"/>
<dbReference type="Proteomes" id="UP000366065">
    <property type="component" value="Unassembled WGS sequence"/>
</dbReference>
<evidence type="ECO:0000313" key="2">
    <source>
        <dbReference type="EMBL" id="VVE13246.1"/>
    </source>
</evidence>
<feature type="transmembrane region" description="Helical" evidence="1">
    <location>
        <begin position="7"/>
        <end position="27"/>
    </location>
</feature>
<dbReference type="RefSeq" id="WP_150721674.1">
    <property type="nucleotide sequence ID" value="NZ_CABPRV010000005.1"/>
</dbReference>
<keyword evidence="3" id="KW-1185">Reference proteome</keyword>
<protein>
    <recommendedName>
        <fullName evidence="4">Holin</fullName>
    </recommendedName>
</protein>
<dbReference type="EMBL" id="CABPRV010000005">
    <property type="protein sequence ID" value="VVE13246.1"/>
    <property type="molecule type" value="Genomic_DNA"/>
</dbReference>
<reference evidence="2 3" key="1">
    <citation type="submission" date="2019-08" db="EMBL/GenBank/DDBJ databases">
        <authorList>
            <person name="Peeters C."/>
        </authorList>
    </citation>
    <scope>NUCLEOTIDE SEQUENCE [LARGE SCALE GENOMIC DNA]</scope>
    <source>
        <strain evidence="2 3">LMG 20602</strain>
    </source>
</reference>
<keyword evidence="1" id="KW-0812">Transmembrane</keyword>
<sequence length="74" mass="7479">MSQTSSVVTGGITISAATLQPAVSWLLSQTFHTPVPDTVSALVTGLVAAAVHVALNELSRRYGSASTPPMGAAQ</sequence>
<feature type="transmembrane region" description="Helical" evidence="1">
    <location>
        <begin position="39"/>
        <end position="55"/>
    </location>
</feature>
<evidence type="ECO:0000256" key="1">
    <source>
        <dbReference type="SAM" id="Phobius"/>
    </source>
</evidence>
<organism evidence="2 3">
    <name type="scientific">Pandoraea capi</name>
    <dbReference type="NCBI Taxonomy" id="2508286"/>
    <lineage>
        <taxon>Bacteria</taxon>
        <taxon>Pseudomonadati</taxon>
        <taxon>Pseudomonadota</taxon>
        <taxon>Betaproteobacteria</taxon>
        <taxon>Burkholderiales</taxon>
        <taxon>Burkholderiaceae</taxon>
        <taxon>Pandoraea</taxon>
    </lineage>
</organism>
<evidence type="ECO:0008006" key="4">
    <source>
        <dbReference type="Google" id="ProtNLM"/>
    </source>
</evidence>
<name>A0ABY6W159_9BURK</name>
<keyword evidence="1" id="KW-1133">Transmembrane helix</keyword>
<comment type="caution">
    <text evidence="2">The sequence shown here is derived from an EMBL/GenBank/DDBJ whole genome shotgun (WGS) entry which is preliminary data.</text>
</comment>
<gene>
    <name evidence="2" type="ORF">PCA20602_02747</name>
</gene>